<dbReference type="OrthoDB" id="5825915at2759"/>
<dbReference type="AlphaFoldDB" id="A0A6G0VPE5"/>
<name>A0A6G0VPE5_APHCR</name>
<feature type="non-terminal residue" evidence="1">
    <location>
        <position position="182"/>
    </location>
</feature>
<gene>
    <name evidence="1" type="ORF">FWK35_00033438</name>
</gene>
<organism evidence="1 2">
    <name type="scientific">Aphis craccivora</name>
    <name type="common">Cowpea aphid</name>
    <dbReference type="NCBI Taxonomy" id="307492"/>
    <lineage>
        <taxon>Eukaryota</taxon>
        <taxon>Metazoa</taxon>
        <taxon>Ecdysozoa</taxon>
        <taxon>Arthropoda</taxon>
        <taxon>Hexapoda</taxon>
        <taxon>Insecta</taxon>
        <taxon>Pterygota</taxon>
        <taxon>Neoptera</taxon>
        <taxon>Paraneoptera</taxon>
        <taxon>Hemiptera</taxon>
        <taxon>Sternorrhyncha</taxon>
        <taxon>Aphidomorpha</taxon>
        <taxon>Aphidoidea</taxon>
        <taxon>Aphididae</taxon>
        <taxon>Aphidini</taxon>
        <taxon>Aphis</taxon>
        <taxon>Aphis</taxon>
    </lineage>
</organism>
<keyword evidence="2" id="KW-1185">Reference proteome</keyword>
<reference evidence="1 2" key="1">
    <citation type="submission" date="2019-08" db="EMBL/GenBank/DDBJ databases">
        <title>Whole genome of Aphis craccivora.</title>
        <authorList>
            <person name="Voronova N.V."/>
            <person name="Shulinski R.S."/>
            <person name="Bandarenka Y.V."/>
            <person name="Zhorov D.G."/>
            <person name="Warner D."/>
        </authorList>
    </citation>
    <scope>NUCLEOTIDE SEQUENCE [LARGE SCALE GENOMIC DNA]</scope>
    <source>
        <strain evidence="1">180601</strain>
        <tissue evidence="1">Whole Body</tissue>
    </source>
</reference>
<feature type="non-terminal residue" evidence="1">
    <location>
        <position position="1"/>
    </location>
</feature>
<protein>
    <submittedName>
        <fullName evidence="1">Uncharacterized protein</fullName>
    </submittedName>
</protein>
<evidence type="ECO:0000313" key="2">
    <source>
        <dbReference type="Proteomes" id="UP000478052"/>
    </source>
</evidence>
<dbReference type="Proteomes" id="UP000478052">
    <property type="component" value="Unassembled WGS sequence"/>
</dbReference>
<dbReference type="EMBL" id="VUJU01014871">
    <property type="protein sequence ID" value="KAF0699460.1"/>
    <property type="molecule type" value="Genomic_DNA"/>
</dbReference>
<proteinExistence type="predicted"/>
<accession>A0A6G0VPE5</accession>
<comment type="caution">
    <text evidence="1">The sequence shown here is derived from an EMBL/GenBank/DDBJ whole genome shotgun (WGS) entry which is preliminary data.</text>
</comment>
<sequence length="182" mass="20211">RSSSRSRDDPAPGGGGRITRVQSEDLTAVVQSVVATDGVYKGQGRNQRELMTRAYWEFFVHVEKLQATIRKLMGSGKLSDFDGSYVVGFVLKIRIRGGVLRRWIRLKIPILGRCRLSKVNRVDGVLIKHSVPVQSRGCPNPRDNGIMRQKKHKSLINTKVINTQASNPENISRALTTASCGN</sequence>
<evidence type="ECO:0000313" key="1">
    <source>
        <dbReference type="EMBL" id="KAF0699460.1"/>
    </source>
</evidence>